<evidence type="ECO:0000256" key="1">
    <source>
        <dbReference type="SAM" id="MobiDB-lite"/>
    </source>
</evidence>
<accession>F9NTP0</accession>
<dbReference type="PATRIC" id="fig|1051006.4.peg.531"/>
<feature type="region of interest" description="Disordered" evidence="1">
    <location>
        <begin position="156"/>
        <end position="180"/>
    </location>
</feature>
<comment type="caution">
    <text evidence="2">The sequence shown here is derived from an EMBL/GenBank/DDBJ whole genome shotgun (WGS) entry which is preliminary data.</text>
</comment>
<dbReference type="Proteomes" id="UP000007832">
    <property type="component" value="Unassembled WGS sequence"/>
</dbReference>
<gene>
    <name evidence="2" type="ORF">HMPREF1162_0413</name>
</gene>
<proteinExistence type="predicted"/>
<evidence type="ECO:0000313" key="3">
    <source>
        <dbReference type="Proteomes" id="UP000007832"/>
    </source>
</evidence>
<name>F9NTP0_9ACTN</name>
<reference evidence="2 3" key="1">
    <citation type="submission" date="2011-07" db="EMBL/GenBank/DDBJ databases">
        <title>Genome Sequence of Propionibacterium acnes SK182B-JCVI.</title>
        <authorList>
            <person name="Durkin A.S."/>
            <person name="Madupu R."/>
            <person name="Hostetler J."/>
            <person name="Radune D."/>
            <person name="Torralba M."/>
            <person name="Methe B."/>
            <person name="Sutton G."/>
            <person name="Strausberg R.L."/>
            <person name="Nelson K.E."/>
        </authorList>
    </citation>
    <scope>NUCLEOTIDE SEQUENCE [LARGE SCALE GENOMIC DNA]</scope>
    <source>
        <strain evidence="2 3">SK182B-JCVI</strain>
    </source>
</reference>
<protein>
    <submittedName>
        <fullName evidence="2">Uncharacterized protein</fullName>
    </submittedName>
</protein>
<organism evidence="2 3">
    <name type="scientific">[Propionibacterium] namnetense SK182B-JCVI</name>
    <dbReference type="NCBI Taxonomy" id="1051006"/>
    <lineage>
        <taxon>Bacteria</taxon>
        <taxon>Bacillati</taxon>
        <taxon>Actinomycetota</taxon>
        <taxon>Actinomycetes</taxon>
        <taxon>Propionibacteriales</taxon>
        <taxon>Propionibacteriaceae</taxon>
        <taxon>Cutibacterium</taxon>
    </lineage>
</organism>
<dbReference type="EMBL" id="AFUN01000007">
    <property type="protein sequence ID" value="EGR98005.1"/>
    <property type="molecule type" value="Genomic_DNA"/>
</dbReference>
<sequence>MPALGDCIDGVRDGDIDGLFDGVADRLGLFEGLGDLRLVDGDVLCPELWLGVGREELFVELLDDADVGTGGGGGDGGTFWNSNTAMSKPVNAMKRVSNQATTVVDQPALSRRPGHGNGQVRTRPVAVSSIQCKRKFGPAAGAPDIADMSTVPRIRRASARAAREPSLTKATQGANDGPSFSGPVAGRYNLLSRPVFCPAPPRAITVSEWR</sequence>
<evidence type="ECO:0000313" key="2">
    <source>
        <dbReference type="EMBL" id="EGR98005.1"/>
    </source>
</evidence>
<dbReference type="AlphaFoldDB" id="F9NTP0"/>